<name>A0A543G9X0_9PSEU</name>
<dbReference type="InterPro" id="IPR002577">
    <property type="entry name" value="HTH_HxlR"/>
</dbReference>
<evidence type="ECO:0000256" key="3">
    <source>
        <dbReference type="ARBA" id="ARBA00023163"/>
    </source>
</evidence>
<evidence type="ECO:0000259" key="4">
    <source>
        <dbReference type="PROSITE" id="PS51118"/>
    </source>
</evidence>
<gene>
    <name evidence="5" type="ORF">FB388_0224</name>
</gene>
<protein>
    <submittedName>
        <fullName evidence="5">HxlR family transcriptional regulator</fullName>
    </submittedName>
</protein>
<dbReference type="InterPro" id="IPR036390">
    <property type="entry name" value="WH_DNA-bd_sf"/>
</dbReference>
<dbReference type="GO" id="GO:0003677">
    <property type="term" value="F:DNA binding"/>
    <property type="evidence" value="ECO:0007669"/>
    <property type="project" value="UniProtKB-KW"/>
</dbReference>
<dbReference type="RefSeq" id="WP_246121456.1">
    <property type="nucleotide sequence ID" value="NZ_VFPH01000001.1"/>
</dbReference>
<keyword evidence="3" id="KW-0804">Transcription</keyword>
<dbReference type="EMBL" id="VFPH01000001">
    <property type="protein sequence ID" value="TQM42888.1"/>
    <property type="molecule type" value="Genomic_DNA"/>
</dbReference>
<dbReference type="SUPFAM" id="SSF46785">
    <property type="entry name" value="Winged helix' DNA-binding domain"/>
    <property type="match status" value="1"/>
</dbReference>
<dbReference type="PANTHER" id="PTHR33204:SF37">
    <property type="entry name" value="HTH-TYPE TRANSCRIPTIONAL REGULATOR YODB"/>
    <property type="match status" value="1"/>
</dbReference>
<dbReference type="PANTHER" id="PTHR33204">
    <property type="entry name" value="TRANSCRIPTIONAL REGULATOR, MARR FAMILY"/>
    <property type="match status" value="1"/>
</dbReference>
<sequence length="117" mass="12815">METIVSELLERSAGRPAGCGVERTLKVLDGKWTTLIVRELLTGPKRFGEIRSALSSPSAKTLTDRLRALEHQGILTRTVYAEVPPRVVYELTEQGHSLSGILHAMLVWGEQHPDAGG</sequence>
<dbReference type="Pfam" id="PF01638">
    <property type="entry name" value="HxlR"/>
    <property type="match status" value="1"/>
</dbReference>
<evidence type="ECO:0000313" key="5">
    <source>
        <dbReference type="EMBL" id="TQM42888.1"/>
    </source>
</evidence>
<keyword evidence="6" id="KW-1185">Reference proteome</keyword>
<dbReference type="InterPro" id="IPR036388">
    <property type="entry name" value="WH-like_DNA-bd_sf"/>
</dbReference>
<keyword evidence="2" id="KW-0238">DNA-binding</keyword>
<dbReference type="AlphaFoldDB" id="A0A543G9X0"/>
<evidence type="ECO:0000256" key="2">
    <source>
        <dbReference type="ARBA" id="ARBA00023125"/>
    </source>
</evidence>
<comment type="caution">
    <text evidence="5">The sequence shown here is derived from an EMBL/GenBank/DDBJ whole genome shotgun (WGS) entry which is preliminary data.</text>
</comment>
<reference evidence="5 6" key="1">
    <citation type="submission" date="2019-06" db="EMBL/GenBank/DDBJ databases">
        <title>Sequencing the genomes of 1000 actinobacteria strains.</title>
        <authorList>
            <person name="Klenk H.-P."/>
        </authorList>
    </citation>
    <scope>NUCLEOTIDE SEQUENCE [LARGE SCALE GENOMIC DNA]</scope>
    <source>
        <strain evidence="5 6">DSM 45511</strain>
    </source>
</reference>
<dbReference type="Gene3D" id="1.10.10.10">
    <property type="entry name" value="Winged helix-like DNA-binding domain superfamily/Winged helix DNA-binding domain"/>
    <property type="match status" value="1"/>
</dbReference>
<dbReference type="Proteomes" id="UP000319818">
    <property type="component" value="Unassembled WGS sequence"/>
</dbReference>
<organism evidence="5 6">
    <name type="scientific">Pseudonocardia cypriaca</name>
    <dbReference type="NCBI Taxonomy" id="882449"/>
    <lineage>
        <taxon>Bacteria</taxon>
        <taxon>Bacillati</taxon>
        <taxon>Actinomycetota</taxon>
        <taxon>Actinomycetes</taxon>
        <taxon>Pseudonocardiales</taxon>
        <taxon>Pseudonocardiaceae</taxon>
        <taxon>Pseudonocardia</taxon>
    </lineage>
</organism>
<feature type="domain" description="HTH hxlR-type" evidence="4">
    <location>
        <begin position="19"/>
        <end position="117"/>
    </location>
</feature>
<proteinExistence type="predicted"/>
<dbReference type="PROSITE" id="PS51118">
    <property type="entry name" value="HTH_HXLR"/>
    <property type="match status" value="1"/>
</dbReference>
<evidence type="ECO:0000256" key="1">
    <source>
        <dbReference type="ARBA" id="ARBA00023015"/>
    </source>
</evidence>
<evidence type="ECO:0000313" key="6">
    <source>
        <dbReference type="Proteomes" id="UP000319818"/>
    </source>
</evidence>
<accession>A0A543G9X0</accession>
<keyword evidence="1" id="KW-0805">Transcription regulation</keyword>